<dbReference type="InterPro" id="IPR011012">
    <property type="entry name" value="Longin-like_dom_sf"/>
</dbReference>
<keyword evidence="5" id="KW-0813">Transport</keyword>
<evidence type="ECO:0000256" key="10">
    <source>
        <dbReference type="ARBA" id="ARBA00024408"/>
    </source>
</evidence>
<comment type="subcellular location">
    <subcellularLocation>
        <location evidence="3">Cytoplasm</location>
        <location evidence="3">Perinuclear region</location>
    </subcellularLocation>
    <subcellularLocation>
        <location evidence="1">Endoplasmic reticulum</location>
    </subcellularLocation>
    <subcellularLocation>
        <location evidence="2">Golgi apparatus</location>
    </subcellularLocation>
</comment>
<organism evidence="12 13">
    <name type="scientific">Sus scrofa</name>
    <name type="common">Pig</name>
    <dbReference type="NCBI Taxonomy" id="9823"/>
    <lineage>
        <taxon>Eukaryota</taxon>
        <taxon>Metazoa</taxon>
        <taxon>Chordata</taxon>
        <taxon>Craniata</taxon>
        <taxon>Vertebrata</taxon>
        <taxon>Euteleostomi</taxon>
        <taxon>Mammalia</taxon>
        <taxon>Eutheria</taxon>
        <taxon>Laurasiatheria</taxon>
        <taxon>Artiodactyla</taxon>
        <taxon>Suina</taxon>
        <taxon>Suidae</taxon>
        <taxon>Sus</taxon>
    </lineage>
</organism>
<evidence type="ECO:0000256" key="9">
    <source>
        <dbReference type="ARBA" id="ARBA00023034"/>
    </source>
</evidence>
<dbReference type="GO" id="GO:0048471">
    <property type="term" value="C:perinuclear region of cytoplasm"/>
    <property type="evidence" value="ECO:0007669"/>
    <property type="project" value="UniProtKB-SubCell"/>
</dbReference>
<evidence type="ECO:0000256" key="1">
    <source>
        <dbReference type="ARBA" id="ARBA00004240"/>
    </source>
</evidence>
<dbReference type="Proteomes" id="UP000694723">
    <property type="component" value="Unplaced"/>
</dbReference>
<dbReference type="GO" id="GO:0006888">
    <property type="term" value="P:endoplasmic reticulum to Golgi vesicle-mediated transport"/>
    <property type="evidence" value="ECO:0007669"/>
    <property type="project" value="InterPro"/>
</dbReference>
<keyword evidence="6" id="KW-0963">Cytoplasm</keyword>
<dbReference type="Pfam" id="PF04628">
    <property type="entry name" value="Sedlin_N"/>
    <property type="match status" value="1"/>
</dbReference>
<feature type="region of interest" description="Disordered" evidence="11">
    <location>
        <begin position="1"/>
        <end position="27"/>
    </location>
</feature>
<dbReference type="SUPFAM" id="SSF64356">
    <property type="entry name" value="SNARE-like"/>
    <property type="match status" value="1"/>
</dbReference>
<keyword evidence="8" id="KW-0931">ER-Golgi transport</keyword>
<dbReference type="AlphaFoldDB" id="A0A8D1VFL7"/>
<name>A0A8D1VFL7_PIG</name>
<dbReference type="InterPro" id="IPR044760">
    <property type="entry name" value="TRAPPC2L"/>
</dbReference>
<evidence type="ECO:0000256" key="7">
    <source>
        <dbReference type="ARBA" id="ARBA00022824"/>
    </source>
</evidence>
<evidence type="ECO:0000313" key="12">
    <source>
        <dbReference type="Ensembl" id="ENSSSCP00060023412.1"/>
    </source>
</evidence>
<dbReference type="Gene3D" id="3.30.450.70">
    <property type="match status" value="1"/>
</dbReference>
<dbReference type="Ensembl" id="ENSSSCT00060054868.1">
    <property type="protein sequence ID" value="ENSSSCP00060023412.1"/>
    <property type="gene ID" value="ENSSSCG00060040504.1"/>
</dbReference>
<dbReference type="InterPro" id="IPR006722">
    <property type="entry name" value="Sedlin"/>
</dbReference>
<keyword evidence="9" id="KW-0333">Golgi apparatus</keyword>
<protein>
    <recommendedName>
        <fullName evidence="10">Trafficking protein particle complex subunit 2-like protein</fullName>
    </recommendedName>
</protein>
<evidence type="ECO:0000256" key="3">
    <source>
        <dbReference type="ARBA" id="ARBA00004556"/>
    </source>
</evidence>
<evidence type="ECO:0000256" key="5">
    <source>
        <dbReference type="ARBA" id="ARBA00022448"/>
    </source>
</evidence>
<evidence type="ECO:0000256" key="11">
    <source>
        <dbReference type="SAM" id="MobiDB-lite"/>
    </source>
</evidence>
<dbReference type="GO" id="GO:0005794">
    <property type="term" value="C:Golgi apparatus"/>
    <property type="evidence" value="ECO:0007669"/>
    <property type="project" value="UniProtKB-SubCell"/>
</dbReference>
<evidence type="ECO:0000313" key="13">
    <source>
        <dbReference type="Proteomes" id="UP000694723"/>
    </source>
</evidence>
<dbReference type="GO" id="GO:0005783">
    <property type="term" value="C:endoplasmic reticulum"/>
    <property type="evidence" value="ECO:0007669"/>
    <property type="project" value="UniProtKB-SubCell"/>
</dbReference>
<dbReference type="CDD" id="cd14854">
    <property type="entry name" value="TRAPPC2L"/>
    <property type="match status" value="1"/>
</dbReference>
<keyword evidence="7" id="KW-0256">Endoplasmic reticulum</keyword>
<sequence>MAGSGQYSRAQRRARAGTGLSTQKVKVSDRLHSNPLSRAVLFLSARPHDAPWQNYPLYIRSVPTENELQFHYMLHTSLDVVDEKISAMGKALVDQRELYLGLLYPTEDYKVYGYVTNSKVKFVMVVDSSNTALRDNEIRSMFRKLHSSYTDVMCNPFYTPGDRIQSRAFDSMVTAMMIQVC</sequence>
<dbReference type="PANTHER" id="PTHR12403">
    <property type="entry name" value="TRAFFICKING PROTEIN PARTICLE COMPLEX SUBUNIT 2"/>
    <property type="match status" value="1"/>
</dbReference>
<accession>A0A8D1VFL7</accession>
<evidence type="ECO:0000256" key="4">
    <source>
        <dbReference type="ARBA" id="ARBA00006626"/>
    </source>
</evidence>
<reference evidence="12" key="1">
    <citation type="submission" date="2025-08" db="UniProtKB">
        <authorList>
            <consortium name="Ensembl"/>
        </authorList>
    </citation>
    <scope>IDENTIFICATION</scope>
</reference>
<evidence type="ECO:0000256" key="6">
    <source>
        <dbReference type="ARBA" id="ARBA00022490"/>
    </source>
</evidence>
<proteinExistence type="inferred from homology"/>
<evidence type="ECO:0000256" key="8">
    <source>
        <dbReference type="ARBA" id="ARBA00022892"/>
    </source>
</evidence>
<evidence type="ECO:0000256" key="2">
    <source>
        <dbReference type="ARBA" id="ARBA00004555"/>
    </source>
</evidence>
<dbReference type="FunFam" id="3.30.450.70:FF:000005">
    <property type="entry name" value="Trafficking protein particle complex subunit 2-like protein"/>
    <property type="match status" value="1"/>
</dbReference>
<comment type="similarity">
    <text evidence="4">Belongs to the TRAPP small subunits family. Sedlin subfamily.</text>
</comment>